<reference evidence="3" key="1">
    <citation type="submission" date="2015-05" db="EMBL/GenBank/DDBJ databases">
        <authorList>
            <person name="Wang D.B."/>
            <person name="Wang M."/>
        </authorList>
    </citation>
    <scope>NUCLEOTIDE SEQUENCE</scope>
    <source>
        <strain evidence="3">36-1</strain>
    </source>
</reference>
<sequence>MYNTKLVNAATVAAIVMATSPIGAQGFAIPEPASLMSRELGGLNIWKIVDAVRDYLKDKNAYDPSVPDKCALTVKTTDGGKCDSEVQCEMTDKPGKSLGEWNVCEIGKTQYFKHPDLGDLSVTFTEAGGINGNKEDGLHHPALQFKALNNWEQIRVQDIIDAHPGDTGNLCEKKKSNGGRTLEWTCGFPKLTKVSSSAFGINLMNPDSNKKGYAKGWCTAHVIQYQKNEFGTGSDYRFAVQIFDAKKSQIGHVQKAAVDSKRYLGVASKLPYKLVVKAGKVDSDPVSFCYGDQCWTCDKDGGGRHGCTLGRGKSNGFENGDREGDMGFTC</sequence>
<evidence type="ECO:0000313" key="3">
    <source>
        <dbReference type="EMBL" id="PWI68872.1"/>
    </source>
</evidence>
<dbReference type="EMBL" id="LCWV01000013">
    <property type="protein sequence ID" value="PWI68872.1"/>
    <property type="molecule type" value="Genomic_DNA"/>
</dbReference>
<keyword evidence="6" id="KW-1185">Reference proteome</keyword>
<dbReference type="Proteomes" id="UP000245956">
    <property type="component" value="Unassembled WGS sequence"/>
</dbReference>
<gene>
    <name evidence="3" type="ORF">PCL_01257</name>
    <name evidence="1" type="ORF">Purlil1_6690</name>
    <name evidence="2" type="ORF">VFPBJ_04901</name>
</gene>
<organism evidence="2 4">
    <name type="scientific">Purpureocillium lilacinum</name>
    <name type="common">Paecilomyces lilacinus</name>
    <dbReference type="NCBI Taxonomy" id="33203"/>
    <lineage>
        <taxon>Eukaryota</taxon>
        <taxon>Fungi</taxon>
        <taxon>Dikarya</taxon>
        <taxon>Ascomycota</taxon>
        <taxon>Pezizomycotina</taxon>
        <taxon>Sordariomycetes</taxon>
        <taxon>Hypocreomycetidae</taxon>
        <taxon>Hypocreales</taxon>
        <taxon>Ophiocordycipitaceae</taxon>
        <taxon>Purpureocillium</taxon>
    </lineage>
</organism>
<evidence type="ECO:0000313" key="1">
    <source>
        <dbReference type="EMBL" id="KAK4088837.1"/>
    </source>
</evidence>
<accession>A0A179GWH3</accession>
<comment type="caution">
    <text evidence="2">The sequence shown here is derived from an EMBL/GenBank/DDBJ whole genome shotgun (WGS) entry which is preliminary data.</text>
</comment>
<dbReference type="AlphaFoldDB" id="A0A179GWH3"/>
<reference evidence="3 5" key="2">
    <citation type="journal article" date="2016" name="Front. Microbiol.">
        <title>Genome and transcriptome sequences reveal the specific parasitism of the nematophagous Purpureocillium lilacinum 36-1.</title>
        <authorList>
            <person name="Xie J."/>
            <person name="Li S."/>
            <person name="Mo C."/>
            <person name="Xiao X."/>
            <person name="Peng D."/>
            <person name="Wang G."/>
            <person name="Xiao Y."/>
        </authorList>
    </citation>
    <scope>NUCLEOTIDE SEQUENCE [LARGE SCALE GENOMIC DNA]</scope>
    <source>
        <strain evidence="3 5">36-1</strain>
    </source>
</reference>
<dbReference type="EMBL" id="JAWRVI010000022">
    <property type="protein sequence ID" value="KAK4088837.1"/>
    <property type="molecule type" value="Genomic_DNA"/>
</dbReference>
<evidence type="ECO:0000313" key="4">
    <source>
        <dbReference type="Proteomes" id="UP000078240"/>
    </source>
</evidence>
<name>A0A179GWH3_PURLI</name>
<dbReference type="Proteomes" id="UP000078240">
    <property type="component" value="Unassembled WGS sequence"/>
</dbReference>
<dbReference type="Proteomes" id="UP001287286">
    <property type="component" value="Unassembled WGS sequence"/>
</dbReference>
<dbReference type="OrthoDB" id="5147689at2759"/>
<dbReference type="EMBL" id="LSBH01000003">
    <property type="protein sequence ID" value="OAQ82317.1"/>
    <property type="molecule type" value="Genomic_DNA"/>
</dbReference>
<protein>
    <submittedName>
        <fullName evidence="2">Uncharacterized protein</fullName>
    </submittedName>
</protein>
<reference evidence="1" key="4">
    <citation type="submission" date="2023-11" db="EMBL/GenBank/DDBJ databases">
        <authorList>
            <person name="Beijen E."/>
            <person name="Ohm R.A."/>
        </authorList>
    </citation>
    <scope>NUCLEOTIDE SEQUENCE</scope>
    <source>
        <strain evidence="1">CBS 150709</strain>
    </source>
</reference>
<evidence type="ECO:0000313" key="5">
    <source>
        <dbReference type="Proteomes" id="UP000245956"/>
    </source>
</evidence>
<reference evidence="1 6" key="5">
    <citation type="journal article" date="2024" name="Microbiol. Resour. Announc.">
        <title>Genome annotations for the ascomycete fungi Trichoderma harzianum, Trichoderma aggressivum, and Purpureocillium lilacinum.</title>
        <authorList>
            <person name="Beijen E.P.W."/>
            <person name="Ohm R.A."/>
        </authorList>
    </citation>
    <scope>NUCLEOTIDE SEQUENCE [LARGE SCALE GENOMIC DNA]</scope>
    <source>
        <strain evidence="1 6">CBS 150709</strain>
    </source>
</reference>
<reference evidence="2 4" key="3">
    <citation type="submission" date="2016-01" db="EMBL/GenBank/DDBJ databases">
        <title>Biosynthesis of antibiotic leucinostatins and their inhibition on Phytophthora in bio-control Purpureocillium lilacinum.</title>
        <authorList>
            <person name="Wang G."/>
            <person name="Liu Z."/>
            <person name="Lin R."/>
            <person name="Li E."/>
            <person name="Mao Z."/>
            <person name="Ling J."/>
            <person name="Yin W."/>
            <person name="Xie B."/>
        </authorList>
    </citation>
    <scope>NUCLEOTIDE SEQUENCE [LARGE SCALE GENOMIC DNA]</scope>
    <source>
        <strain evidence="2">PLBJ-1</strain>
    </source>
</reference>
<evidence type="ECO:0000313" key="2">
    <source>
        <dbReference type="EMBL" id="OAQ82317.1"/>
    </source>
</evidence>
<evidence type="ECO:0000313" key="6">
    <source>
        <dbReference type="Proteomes" id="UP001287286"/>
    </source>
</evidence>
<proteinExistence type="predicted"/>